<dbReference type="OrthoDB" id="272799at2759"/>
<keyword evidence="1" id="KW-0472">Membrane</keyword>
<reference evidence="2 3" key="1">
    <citation type="submission" date="2020-08" db="EMBL/GenBank/DDBJ databases">
        <authorList>
            <person name="Newling K."/>
            <person name="Davey J."/>
            <person name="Forrester S."/>
        </authorList>
    </citation>
    <scope>NUCLEOTIDE SEQUENCE [LARGE SCALE GENOMIC DNA]</scope>
    <source>
        <strain evidence="3">Crithidia deanei Carvalho (ATCC PRA-265)</strain>
    </source>
</reference>
<evidence type="ECO:0000313" key="3">
    <source>
        <dbReference type="Proteomes" id="UP000515908"/>
    </source>
</evidence>
<keyword evidence="3" id="KW-1185">Reference proteome</keyword>
<dbReference type="Proteomes" id="UP000515908">
    <property type="component" value="Chromosome 20"/>
</dbReference>
<protein>
    <submittedName>
        <fullName evidence="2">Uncharacterized protein</fullName>
    </submittedName>
</protein>
<dbReference type="VEuPathDB" id="TriTrypDB:ADEAN_000887400"/>
<gene>
    <name evidence="2" type="ORF">ADEAN_000887400</name>
</gene>
<accession>A0A7G2CSZ5</accession>
<name>A0A7G2CSZ5_9TRYP</name>
<sequence length="268" mass="30977">MRTSSASLNSSQNTIIIVSVVLGCLLVYLVYYFTTKRYVLTTNPSPFKNSKFQHFPCDLAVIENKWTHRRYTVELTPNEEERRPDGSYPYRDQVLHINSLKDRVSLYLQKVKSSTLVEVANEMKPDRFIDRTGSVVPRWSETNGSRPSPPMEVPRLFVESIVRPRDVRNGYQLGQLPVYEQTIQTVVRERVVERYKRCVMARCQPGTRPTFVKEYMKNGTVDGSGVTWGEIVPDLTTFTEEVFNEVKKRMGDDVFIYQYGISALKNKP</sequence>
<feature type="transmembrane region" description="Helical" evidence="1">
    <location>
        <begin position="15"/>
        <end position="33"/>
    </location>
</feature>
<evidence type="ECO:0000313" key="2">
    <source>
        <dbReference type="EMBL" id="CAD2221342.1"/>
    </source>
</evidence>
<proteinExistence type="predicted"/>
<dbReference type="PROSITE" id="PS51257">
    <property type="entry name" value="PROKAR_LIPOPROTEIN"/>
    <property type="match status" value="1"/>
</dbReference>
<evidence type="ECO:0000256" key="1">
    <source>
        <dbReference type="SAM" id="Phobius"/>
    </source>
</evidence>
<dbReference type="EMBL" id="LR877164">
    <property type="protein sequence ID" value="CAD2221342.1"/>
    <property type="molecule type" value="Genomic_DNA"/>
</dbReference>
<keyword evidence="1" id="KW-1133">Transmembrane helix</keyword>
<organism evidence="2 3">
    <name type="scientific">Angomonas deanei</name>
    <dbReference type="NCBI Taxonomy" id="59799"/>
    <lineage>
        <taxon>Eukaryota</taxon>
        <taxon>Discoba</taxon>
        <taxon>Euglenozoa</taxon>
        <taxon>Kinetoplastea</taxon>
        <taxon>Metakinetoplastina</taxon>
        <taxon>Trypanosomatida</taxon>
        <taxon>Trypanosomatidae</taxon>
        <taxon>Strigomonadinae</taxon>
        <taxon>Angomonas</taxon>
    </lineage>
</organism>
<keyword evidence="1" id="KW-0812">Transmembrane</keyword>
<dbReference type="AlphaFoldDB" id="A0A7G2CSZ5"/>